<evidence type="ECO:0000313" key="12">
    <source>
        <dbReference type="EMBL" id="KAF1753963.1"/>
    </source>
</evidence>
<dbReference type="PANTHER" id="PTHR46481:SF10">
    <property type="entry name" value="ZINC FINGER BED DOMAIN-CONTAINING PROTEIN 39"/>
    <property type="match status" value="1"/>
</dbReference>
<keyword evidence="8" id="KW-0539">Nucleus</keyword>
<evidence type="ECO:0000256" key="6">
    <source>
        <dbReference type="ARBA" id="ARBA00023125"/>
    </source>
</evidence>
<keyword evidence="7" id="KW-0804">Transcription</keyword>
<evidence type="ECO:0000256" key="9">
    <source>
        <dbReference type="PROSITE-ProRule" id="PRU00027"/>
    </source>
</evidence>
<keyword evidence="6" id="KW-0238">DNA-binding</keyword>
<dbReference type="PROSITE" id="PS50808">
    <property type="entry name" value="ZF_BED"/>
    <property type="match status" value="1"/>
</dbReference>
<dbReference type="GO" id="GO:0003677">
    <property type="term" value="F:DNA binding"/>
    <property type="evidence" value="ECO:0007669"/>
    <property type="project" value="UniProtKB-KW"/>
</dbReference>
<dbReference type="InterPro" id="IPR003656">
    <property type="entry name" value="Znf_BED"/>
</dbReference>
<feature type="compositionally biased region" description="Acidic residues" evidence="10">
    <location>
        <begin position="524"/>
        <end position="542"/>
    </location>
</feature>
<dbReference type="SUPFAM" id="SSF57667">
    <property type="entry name" value="beta-beta-alpha zinc fingers"/>
    <property type="match status" value="1"/>
</dbReference>
<dbReference type="GO" id="GO:0005634">
    <property type="term" value="C:nucleus"/>
    <property type="evidence" value="ECO:0007669"/>
    <property type="project" value="UniProtKB-SubCell"/>
</dbReference>
<dbReference type="PANTHER" id="PTHR46481">
    <property type="entry name" value="ZINC FINGER BED DOMAIN-CONTAINING PROTEIN 4"/>
    <property type="match status" value="1"/>
</dbReference>
<evidence type="ECO:0000256" key="3">
    <source>
        <dbReference type="ARBA" id="ARBA00022771"/>
    </source>
</evidence>
<accession>A0A6A5GGZ7</accession>
<dbReference type="AlphaFoldDB" id="A0A6A5GGZ7"/>
<dbReference type="GO" id="GO:0009791">
    <property type="term" value="P:post-embryonic development"/>
    <property type="evidence" value="ECO:0007669"/>
    <property type="project" value="UniProtKB-ARBA"/>
</dbReference>
<proteinExistence type="predicted"/>
<evidence type="ECO:0000313" key="13">
    <source>
        <dbReference type="Proteomes" id="UP000483820"/>
    </source>
</evidence>
<dbReference type="Pfam" id="PF05699">
    <property type="entry name" value="Dimer_Tnp_hAT"/>
    <property type="match status" value="1"/>
</dbReference>
<evidence type="ECO:0000256" key="1">
    <source>
        <dbReference type="ARBA" id="ARBA00004123"/>
    </source>
</evidence>
<comment type="subcellular location">
    <subcellularLocation>
        <location evidence="1">Nucleus</location>
    </subcellularLocation>
</comment>
<dbReference type="InterPro" id="IPR008906">
    <property type="entry name" value="HATC_C_dom"/>
</dbReference>
<dbReference type="InterPro" id="IPR012337">
    <property type="entry name" value="RNaseH-like_sf"/>
</dbReference>
<reference evidence="12 13" key="1">
    <citation type="submission" date="2019-12" db="EMBL/GenBank/DDBJ databases">
        <title>Chromosome-level assembly of the Caenorhabditis remanei genome.</title>
        <authorList>
            <person name="Teterina A.A."/>
            <person name="Willis J.H."/>
            <person name="Phillips P.C."/>
        </authorList>
    </citation>
    <scope>NUCLEOTIDE SEQUENCE [LARGE SCALE GENOMIC DNA]</scope>
    <source>
        <strain evidence="12 13">PX506</strain>
        <tissue evidence="12">Whole organism</tissue>
    </source>
</reference>
<dbReference type="CTD" id="9801784"/>
<dbReference type="Pfam" id="PF02892">
    <property type="entry name" value="zf-BED"/>
    <property type="match status" value="1"/>
</dbReference>
<sequence length="559" mass="63438">MTPPSPKKVKINVKNRSIVWKFFKGKIDPSMEYVDCPSCGKRLKYLGTTSGLKNHIENMHGKEIEEIIQKERTAASSDEKSNEEANRELAKAFATGLVPFRFAENPEFQNFLQKIPDDYVLPNAMKMRVLIDEIASNHVSKVKKQLEPIGKFTLLSDGFSDRKRDFHFYSAHFLALRAVKKGDSASIGEAICDILNEFGLEFSNCSTLTADAGSPLVSLADRHQIDSMSSAKGINVPLPLPIAPTRWGGISILLCRYLAHHESAKNLADFQHLLLKSSEIDQVRQLSIILKPVHDAILRMERDSSFASEIVPTLIFLQTITLKSDEPLAQKLADLVRKRLDTCMSNYRLLSTMLCDHRYAYVKKWIEPLEWKDVEAWVETYDQAPPTVINAQRSHVDNENIDEFLNSSLASDSIVQNDIKSEFVRYRALLTTNRPTCSSPLDFWKTQSSNFERLSVIALELLASPASSSVSERTFSRCSDFVRQRKRNRAKLETLNNLLTVSELSKIKRQDRAEFSDNENCFEQSDDEYSDSGDESEDDDDVISSQRGRLDEEMNDSDE</sequence>
<dbReference type="GO" id="GO:0046983">
    <property type="term" value="F:protein dimerization activity"/>
    <property type="evidence" value="ECO:0007669"/>
    <property type="project" value="InterPro"/>
</dbReference>
<keyword evidence="2" id="KW-0479">Metal-binding</keyword>
<evidence type="ECO:0000256" key="4">
    <source>
        <dbReference type="ARBA" id="ARBA00022833"/>
    </source>
</evidence>
<dbReference type="KEGG" id="crq:GCK72_020520"/>
<protein>
    <recommendedName>
        <fullName evidence="11">BED-type domain-containing protein</fullName>
    </recommendedName>
</protein>
<dbReference type="SUPFAM" id="SSF53098">
    <property type="entry name" value="Ribonuclease H-like"/>
    <property type="match status" value="1"/>
</dbReference>
<dbReference type="Proteomes" id="UP000483820">
    <property type="component" value="Chromosome V"/>
</dbReference>
<organism evidence="12 13">
    <name type="scientific">Caenorhabditis remanei</name>
    <name type="common">Caenorhabditis vulgaris</name>
    <dbReference type="NCBI Taxonomy" id="31234"/>
    <lineage>
        <taxon>Eukaryota</taxon>
        <taxon>Metazoa</taxon>
        <taxon>Ecdysozoa</taxon>
        <taxon>Nematoda</taxon>
        <taxon>Chromadorea</taxon>
        <taxon>Rhabditida</taxon>
        <taxon>Rhabditina</taxon>
        <taxon>Rhabditomorpha</taxon>
        <taxon>Rhabditoidea</taxon>
        <taxon>Rhabditidae</taxon>
        <taxon>Peloderinae</taxon>
        <taxon>Caenorhabditis</taxon>
    </lineage>
</organism>
<dbReference type="EMBL" id="WUAV01000005">
    <property type="protein sequence ID" value="KAF1753963.1"/>
    <property type="molecule type" value="Genomic_DNA"/>
</dbReference>
<evidence type="ECO:0000256" key="5">
    <source>
        <dbReference type="ARBA" id="ARBA00023015"/>
    </source>
</evidence>
<dbReference type="InterPro" id="IPR036236">
    <property type="entry name" value="Znf_C2H2_sf"/>
</dbReference>
<feature type="region of interest" description="Disordered" evidence="10">
    <location>
        <begin position="511"/>
        <end position="559"/>
    </location>
</feature>
<dbReference type="GeneID" id="9801784"/>
<name>A0A6A5GGZ7_CAERE</name>
<keyword evidence="4" id="KW-0862">Zinc</keyword>
<dbReference type="RefSeq" id="XP_053582541.1">
    <property type="nucleotide sequence ID" value="XM_053733628.1"/>
</dbReference>
<gene>
    <name evidence="12" type="ORF">GCK72_020520</name>
</gene>
<evidence type="ECO:0000259" key="11">
    <source>
        <dbReference type="PROSITE" id="PS50808"/>
    </source>
</evidence>
<evidence type="ECO:0000256" key="10">
    <source>
        <dbReference type="SAM" id="MobiDB-lite"/>
    </source>
</evidence>
<evidence type="ECO:0000256" key="8">
    <source>
        <dbReference type="ARBA" id="ARBA00023242"/>
    </source>
</evidence>
<dbReference type="SMART" id="SM00614">
    <property type="entry name" value="ZnF_BED"/>
    <property type="match status" value="1"/>
</dbReference>
<keyword evidence="5" id="KW-0805">Transcription regulation</keyword>
<evidence type="ECO:0000256" key="2">
    <source>
        <dbReference type="ARBA" id="ARBA00022723"/>
    </source>
</evidence>
<keyword evidence="3 9" id="KW-0863">Zinc-finger</keyword>
<comment type="caution">
    <text evidence="12">The sequence shown here is derived from an EMBL/GenBank/DDBJ whole genome shotgun (WGS) entry which is preliminary data.</text>
</comment>
<feature type="domain" description="BED-type" evidence="11">
    <location>
        <begin position="14"/>
        <end position="67"/>
    </location>
</feature>
<dbReference type="GO" id="GO:0008270">
    <property type="term" value="F:zinc ion binding"/>
    <property type="evidence" value="ECO:0007669"/>
    <property type="project" value="UniProtKB-KW"/>
</dbReference>
<evidence type="ECO:0000256" key="7">
    <source>
        <dbReference type="ARBA" id="ARBA00023163"/>
    </source>
</evidence>
<dbReference type="InterPro" id="IPR052035">
    <property type="entry name" value="ZnF_BED_domain_contain"/>
</dbReference>